<evidence type="ECO:0000256" key="3">
    <source>
        <dbReference type="ARBA" id="ARBA00022989"/>
    </source>
</evidence>
<organism evidence="7 8">
    <name type="scientific">Candidatus Fimimonas gallinarum</name>
    <dbReference type="NCBI Taxonomy" id="2840821"/>
    <lineage>
        <taxon>Bacteria</taxon>
        <taxon>Pseudomonadati</taxon>
        <taxon>Myxococcota</taxon>
        <taxon>Myxococcia</taxon>
        <taxon>Myxococcales</taxon>
        <taxon>Cystobacterineae</taxon>
        <taxon>Myxococcaceae</taxon>
        <taxon>Myxococcaceae incertae sedis</taxon>
        <taxon>Candidatus Fimimonas</taxon>
    </lineage>
</organism>
<feature type="coiled-coil region" evidence="6">
    <location>
        <begin position="245"/>
        <end position="290"/>
    </location>
</feature>
<dbReference type="EMBL" id="DVHL01000036">
    <property type="protein sequence ID" value="HIR66089.1"/>
    <property type="molecule type" value="Genomic_DNA"/>
</dbReference>
<accession>A0A9D1E4R2</accession>
<evidence type="ECO:0000313" key="8">
    <source>
        <dbReference type="Proteomes" id="UP000824200"/>
    </source>
</evidence>
<comment type="function">
    <text evidence="5">Found in functional membrane microdomains (FMM) that may be equivalent to eukaryotic membrane rafts FMMs are highly dynamic and increase in number as cells age. Flotillins are thought to be important factors in membrane fluidity.</text>
</comment>
<comment type="caution">
    <text evidence="5">Lacks conserved residue(s) required for the propagation of feature annotation.</text>
</comment>
<gene>
    <name evidence="5 7" type="primary">floA</name>
    <name evidence="7" type="ORF">IAC95_04350</name>
</gene>
<dbReference type="Proteomes" id="UP000824200">
    <property type="component" value="Unassembled WGS sequence"/>
</dbReference>
<proteinExistence type="inferred from homology"/>
<dbReference type="InterPro" id="IPR022853">
    <property type="entry name" value="FloA"/>
</dbReference>
<dbReference type="GO" id="GO:0005886">
    <property type="term" value="C:plasma membrane"/>
    <property type="evidence" value="ECO:0007669"/>
    <property type="project" value="UniProtKB-SubCell"/>
</dbReference>
<dbReference type="AlphaFoldDB" id="A0A9D1E4R2"/>
<reference evidence="7" key="1">
    <citation type="submission" date="2020-10" db="EMBL/GenBank/DDBJ databases">
        <authorList>
            <person name="Gilroy R."/>
        </authorList>
    </citation>
    <scope>NUCLEOTIDE SEQUENCE</scope>
    <source>
        <strain evidence="7">CHK121-14286</strain>
    </source>
</reference>
<dbReference type="GO" id="GO:0045121">
    <property type="term" value="C:membrane raft"/>
    <property type="evidence" value="ECO:0007669"/>
    <property type="project" value="UniProtKB-SubCell"/>
</dbReference>
<keyword evidence="3 5" id="KW-1133">Transmembrane helix</keyword>
<dbReference type="NCBIfam" id="NF010186">
    <property type="entry name" value="PRK13665.1"/>
    <property type="match status" value="1"/>
</dbReference>
<evidence type="ECO:0000256" key="2">
    <source>
        <dbReference type="ARBA" id="ARBA00022692"/>
    </source>
</evidence>
<evidence type="ECO:0000256" key="4">
    <source>
        <dbReference type="ARBA" id="ARBA00023136"/>
    </source>
</evidence>
<name>A0A9D1E4R2_9BACT</name>
<dbReference type="HAMAP" id="MF_01562">
    <property type="entry name" value="FloA"/>
    <property type="match status" value="1"/>
</dbReference>
<evidence type="ECO:0000256" key="1">
    <source>
        <dbReference type="ARBA" id="ARBA00022475"/>
    </source>
</evidence>
<evidence type="ECO:0000313" key="7">
    <source>
        <dbReference type="EMBL" id="HIR66089.1"/>
    </source>
</evidence>
<evidence type="ECO:0000256" key="6">
    <source>
        <dbReference type="SAM" id="Coils"/>
    </source>
</evidence>
<sequence length="337" mass="36122">MALLFANPTAINFPPWAIVLIVVAVLLLLLLLFLPIGTYFIAAVSKAHVSMGRLVGMKMRRIKYKMLVDVYIRARKAGLTINISELESHVMAGGNVSNVVNALISAHSANIELSLQSAKAIDLAGRDVLNAVKVSVNPKVIETPIISAIAKNGIELRVKARVTVRANIARLIGGAGEETIIARVGEGIVTTVGSSETHKEVLENPDSISKTVLKKGLDAGTAYEILSIDIADVDVGRNIGAQLQMDQAEADKRIAQANAEERRAMAVATEQEMKAHTQEMRAKVVEAEAEVPRAMAEAFRSGRLGIMDYYNMQNIQADTAMRNAISGSGEGGKGSKK</sequence>
<keyword evidence="2 5" id="KW-0812">Transmembrane</keyword>
<comment type="caution">
    <text evidence="7">The sequence shown here is derived from an EMBL/GenBank/DDBJ whole genome shotgun (WGS) entry which is preliminary data.</text>
</comment>
<keyword evidence="1 5" id="KW-1003">Cell membrane</keyword>
<dbReference type="Pfam" id="PF12127">
    <property type="entry name" value="FloA"/>
    <property type="match status" value="1"/>
</dbReference>
<comment type="similarity">
    <text evidence="5">Belongs to the flotillin-like FloA family.</text>
</comment>
<comment type="subunit">
    <text evidence="5">Homooligomerizes.</text>
</comment>
<protein>
    <recommendedName>
        <fullName evidence="5">Flotillin-like protein FloA</fullName>
    </recommendedName>
</protein>
<keyword evidence="4 5" id="KW-0472">Membrane</keyword>
<feature type="transmembrane region" description="Helical" evidence="5">
    <location>
        <begin position="16"/>
        <end position="44"/>
    </location>
</feature>
<comment type="subcellular location">
    <subcellularLocation>
        <location evidence="5">Cell membrane</location>
        <topology evidence="5">Single-pass membrane protein</topology>
    </subcellularLocation>
    <subcellularLocation>
        <location evidence="5">Membrane raft</location>
        <topology evidence="5">Single-pass membrane protein</topology>
    </subcellularLocation>
</comment>
<reference evidence="7" key="2">
    <citation type="journal article" date="2021" name="PeerJ">
        <title>Extensive microbial diversity within the chicken gut microbiome revealed by metagenomics and culture.</title>
        <authorList>
            <person name="Gilroy R."/>
            <person name="Ravi A."/>
            <person name="Getino M."/>
            <person name="Pursley I."/>
            <person name="Horton D.L."/>
            <person name="Alikhan N.F."/>
            <person name="Baker D."/>
            <person name="Gharbi K."/>
            <person name="Hall N."/>
            <person name="Watson M."/>
            <person name="Adriaenssens E.M."/>
            <person name="Foster-Nyarko E."/>
            <person name="Jarju S."/>
            <person name="Secka A."/>
            <person name="Antonio M."/>
            <person name="Oren A."/>
            <person name="Chaudhuri R.R."/>
            <person name="La Ragione R."/>
            <person name="Hildebrand F."/>
            <person name="Pallen M.J."/>
        </authorList>
    </citation>
    <scope>NUCLEOTIDE SEQUENCE</scope>
    <source>
        <strain evidence="7">CHK121-14286</strain>
    </source>
</reference>
<keyword evidence="6" id="KW-0175">Coiled coil</keyword>
<evidence type="ECO:0000256" key="5">
    <source>
        <dbReference type="HAMAP-Rule" id="MF_01562"/>
    </source>
</evidence>